<keyword evidence="3" id="KW-1185">Reference proteome</keyword>
<protein>
    <submittedName>
        <fullName evidence="2">SerS protein</fullName>
    </submittedName>
</protein>
<comment type="caution">
    <text evidence="2">The sequence shown here is derived from an EMBL/GenBank/DDBJ whole genome shotgun (WGS) entry which is preliminary data.</text>
</comment>
<dbReference type="EMBL" id="CAJNDS010002435">
    <property type="protein sequence ID" value="CAE7473180.1"/>
    <property type="molecule type" value="Genomic_DNA"/>
</dbReference>
<organism evidence="2 3">
    <name type="scientific">Symbiodinium natans</name>
    <dbReference type="NCBI Taxonomy" id="878477"/>
    <lineage>
        <taxon>Eukaryota</taxon>
        <taxon>Sar</taxon>
        <taxon>Alveolata</taxon>
        <taxon>Dinophyceae</taxon>
        <taxon>Suessiales</taxon>
        <taxon>Symbiodiniaceae</taxon>
        <taxon>Symbiodinium</taxon>
    </lineage>
</organism>
<evidence type="ECO:0000313" key="2">
    <source>
        <dbReference type="EMBL" id="CAE7473180.1"/>
    </source>
</evidence>
<evidence type="ECO:0000313" key="3">
    <source>
        <dbReference type="Proteomes" id="UP000604046"/>
    </source>
</evidence>
<dbReference type="OrthoDB" id="10510646at2759"/>
<gene>
    <name evidence="2" type="primary">serS</name>
    <name evidence="2" type="ORF">SNAT2548_LOCUS26584</name>
</gene>
<dbReference type="Proteomes" id="UP000604046">
    <property type="component" value="Unassembled WGS sequence"/>
</dbReference>
<evidence type="ECO:0000256" key="1">
    <source>
        <dbReference type="SAM" id="MobiDB-lite"/>
    </source>
</evidence>
<feature type="region of interest" description="Disordered" evidence="1">
    <location>
        <begin position="168"/>
        <end position="230"/>
    </location>
</feature>
<accession>A0A812SDK7</accession>
<dbReference type="AlphaFoldDB" id="A0A812SDK7"/>
<sequence>MALDLCRREFLFQAAARSDQLSKQRLQEEELSSLRDQLQLVAEAAASACSQRIQEDQRCLRELASTRSTLLRLAADLHAVRAQNAELAVSAGHASRHRKEHVELRGEVDRLRRAVAEATASRDRLQEQVVELEEKAASRNRLALAYEEGAQDLRTELRHALRHLQEGEEEHALVEESWGASSSGRSEVWEPLQEGAPMDGLWRRRVTSSSSSRPRRLGSAAPGDATWRFK</sequence>
<proteinExistence type="predicted"/>
<name>A0A812SDK7_9DINO</name>
<reference evidence="2" key="1">
    <citation type="submission" date="2021-02" db="EMBL/GenBank/DDBJ databases">
        <authorList>
            <person name="Dougan E. K."/>
            <person name="Rhodes N."/>
            <person name="Thang M."/>
            <person name="Chan C."/>
        </authorList>
    </citation>
    <scope>NUCLEOTIDE SEQUENCE</scope>
</reference>